<organism evidence="1">
    <name type="scientific">Anguilla anguilla</name>
    <name type="common">European freshwater eel</name>
    <name type="synonym">Muraena anguilla</name>
    <dbReference type="NCBI Taxonomy" id="7936"/>
    <lineage>
        <taxon>Eukaryota</taxon>
        <taxon>Metazoa</taxon>
        <taxon>Chordata</taxon>
        <taxon>Craniata</taxon>
        <taxon>Vertebrata</taxon>
        <taxon>Euteleostomi</taxon>
        <taxon>Actinopterygii</taxon>
        <taxon>Neopterygii</taxon>
        <taxon>Teleostei</taxon>
        <taxon>Anguilliformes</taxon>
        <taxon>Anguillidae</taxon>
        <taxon>Anguilla</taxon>
    </lineage>
</organism>
<name>A0A0E9S5B5_ANGAN</name>
<reference evidence="1" key="2">
    <citation type="journal article" date="2015" name="Fish Shellfish Immunol.">
        <title>Early steps in the European eel (Anguilla anguilla)-Vibrio vulnificus interaction in the gills: Role of the RtxA13 toxin.</title>
        <authorList>
            <person name="Callol A."/>
            <person name="Pajuelo D."/>
            <person name="Ebbesson L."/>
            <person name="Teles M."/>
            <person name="MacKenzie S."/>
            <person name="Amaro C."/>
        </authorList>
    </citation>
    <scope>NUCLEOTIDE SEQUENCE</scope>
</reference>
<dbReference type="EMBL" id="GBXM01072190">
    <property type="protein sequence ID" value="JAH36387.1"/>
    <property type="molecule type" value="Transcribed_RNA"/>
</dbReference>
<dbReference type="AlphaFoldDB" id="A0A0E9S5B5"/>
<proteinExistence type="predicted"/>
<evidence type="ECO:0000313" key="1">
    <source>
        <dbReference type="EMBL" id="JAH36387.1"/>
    </source>
</evidence>
<protein>
    <submittedName>
        <fullName evidence="1">Uncharacterized protein</fullName>
    </submittedName>
</protein>
<accession>A0A0E9S5B5</accession>
<reference evidence="1" key="1">
    <citation type="submission" date="2014-11" db="EMBL/GenBank/DDBJ databases">
        <authorList>
            <person name="Amaro Gonzalez C."/>
        </authorList>
    </citation>
    <scope>NUCLEOTIDE SEQUENCE</scope>
</reference>
<sequence>MCLMREDMKSVQDKLFKDMQEEEMLSVRRGLQALFLPEGCRF</sequence>